<dbReference type="GO" id="GO:0005829">
    <property type="term" value="C:cytosol"/>
    <property type="evidence" value="ECO:0007669"/>
    <property type="project" value="TreeGrafter"/>
</dbReference>
<dbReference type="Gene3D" id="3.30.470.30">
    <property type="entry name" value="DNA ligase/mRNA capping enzyme"/>
    <property type="match status" value="1"/>
</dbReference>
<dbReference type="InterPro" id="IPR004149">
    <property type="entry name" value="Znf_DNAligase_C4"/>
</dbReference>
<dbReference type="HAMAP" id="MF_01588">
    <property type="entry name" value="DNA_ligase_A"/>
    <property type="match status" value="1"/>
</dbReference>
<dbReference type="InterPro" id="IPR010994">
    <property type="entry name" value="RuvA_2-like"/>
</dbReference>
<dbReference type="InterPro" id="IPR013840">
    <property type="entry name" value="DNAligase_N"/>
</dbReference>
<dbReference type="FunFam" id="2.40.50.140:FF:000012">
    <property type="entry name" value="DNA ligase"/>
    <property type="match status" value="1"/>
</dbReference>
<dbReference type="FunFam" id="3.30.470.30:FF:000001">
    <property type="entry name" value="DNA ligase"/>
    <property type="match status" value="1"/>
</dbReference>
<keyword evidence="7" id="KW-0227">DNA damage</keyword>
<dbReference type="Gene3D" id="2.40.50.140">
    <property type="entry name" value="Nucleic acid-binding proteins"/>
    <property type="match status" value="1"/>
</dbReference>
<dbReference type="Pfam" id="PF12826">
    <property type="entry name" value="HHH_2"/>
    <property type="match status" value="1"/>
</dbReference>
<dbReference type="Pfam" id="PF03120">
    <property type="entry name" value="OB_DNA_ligase"/>
    <property type="match status" value="1"/>
</dbReference>
<evidence type="ECO:0000256" key="9">
    <source>
        <dbReference type="ARBA" id="ARBA00022842"/>
    </source>
</evidence>
<gene>
    <name evidence="15" type="ORF">B1B_01859</name>
</gene>
<feature type="domain" description="Helix-hairpin-helix DNA-binding motif class 1" evidence="13">
    <location>
        <begin position="484"/>
        <end position="503"/>
    </location>
</feature>
<dbReference type="Gene3D" id="6.20.10.30">
    <property type="match status" value="1"/>
</dbReference>
<dbReference type="FunFam" id="1.10.287.610:FF:000002">
    <property type="entry name" value="DNA ligase"/>
    <property type="match status" value="1"/>
</dbReference>
<dbReference type="SMART" id="SM00532">
    <property type="entry name" value="LIGANc"/>
    <property type="match status" value="1"/>
</dbReference>
<reference evidence="15" key="1">
    <citation type="submission" date="2013-08" db="EMBL/GenBank/DDBJ databases">
        <authorList>
            <person name="Mendez C."/>
            <person name="Richter M."/>
            <person name="Ferrer M."/>
            <person name="Sanchez J."/>
        </authorList>
    </citation>
    <scope>NUCLEOTIDE SEQUENCE</scope>
</reference>
<reference evidence="15" key="2">
    <citation type="journal article" date="2014" name="ISME J.">
        <title>Microbial stratification in low pH oxic and suboxic macroscopic growths along an acid mine drainage.</title>
        <authorList>
            <person name="Mendez-Garcia C."/>
            <person name="Mesa V."/>
            <person name="Sprenger R.R."/>
            <person name="Richter M."/>
            <person name="Diez M.S."/>
            <person name="Solano J."/>
            <person name="Bargiela R."/>
            <person name="Golyshina O.V."/>
            <person name="Manteca A."/>
            <person name="Ramos J.L."/>
            <person name="Gallego J.R."/>
            <person name="Llorente I."/>
            <person name="Martins Dos Santos V.A."/>
            <person name="Jensen O.N."/>
            <person name="Pelaez A.I."/>
            <person name="Sanchez J."/>
            <person name="Ferrer M."/>
        </authorList>
    </citation>
    <scope>NUCLEOTIDE SEQUENCE</scope>
</reference>
<comment type="caution">
    <text evidence="15">The sequence shown here is derived from an EMBL/GenBank/DDBJ whole genome shotgun (WGS) entry which is preliminary data.</text>
</comment>
<evidence type="ECO:0000259" key="13">
    <source>
        <dbReference type="SMART" id="SM00278"/>
    </source>
</evidence>
<comment type="cofactor">
    <cofactor evidence="1">
        <name>Mg(2+)</name>
        <dbReference type="ChEBI" id="CHEBI:18420"/>
    </cofactor>
</comment>
<feature type="domain" description="Helix-hairpin-helix DNA-binding motif class 1" evidence="13">
    <location>
        <begin position="548"/>
        <end position="567"/>
    </location>
</feature>
<dbReference type="SUPFAM" id="SSF47781">
    <property type="entry name" value="RuvA domain 2-like"/>
    <property type="match status" value="1"/>
</dbReference>
<evidence type="ECO:0000259" key="14">
    <source>
        <dbReference type="SMART" id="SM00532"/>
    </source>
</evidence>
<dbReference type="Pfam" id="PF01653">
    <property type="entry name" value="DNA_ligase_aden"/>
    <property type="match status" value="1"/>
</dbReference>
<keyword evidence="5" id="KW-0235">DNA replication</keyword>
<dbReference type="Gene3D" id="1.10.150.20">
    <property type="entry name" value="5' to 3' exonuclease, C-terminal subdomain"/>
    <property type="match status" value="2"/>
</dbReference>
<dbReference type="InterPro" id="IPR004150">
    <property type="entry name" value="NAD_DNA_ligase_OB"/>
</dbReference>
<evidence type="ECO:0000256" key="4">
    <source>
        <dbReference type="ARBA" id="ARBA00022598"/>
    </source>
</evidence>
<dbReference type="SUPFAM" id="SSF50249">
    <property type="entry name" value="Nucleic acid-binding proteins"/>
    <property type="match status" value="1"/>
</dbReference>
<dbReference type="PIRSF" id="PIRSF001604">
    <property type="entry name" value="LigA"/>
    <property type="match status" value="1"/>
</dbReference>
<dbReference type="GO" id="GO:0006260">
    <property type="term" value="P:DNA replication"/>
    <property type="evidence" value="ECO:0007669"/>
    <property type="project" value="UniProtKB-KW"/>
</dbReference>
<dbReference type="Gene3D" id="1.10.287.610">
    <property type="entry name" value="Helix hairpin bin"/>
    <property type="match status" value="1"/>
</dbReference>
<evidence type="ECO:0000313" key="15">
    <source>
        <dbReference type="EMBL" id="EQD76186.1"/>
    </source>
</evidence>
<dbReference type="EMBL" id="AUZY01001119">
    <property type="protein sequence ID" value="EQD76186.1"/>
    <property type="molecule type" value="Genomic_DNA"/>
</dbReference>
<sequence>MDREAARDRIEKLRALIREHDFQYYVLDDPEWSDAEYDRHFHELEKLESAFPEWVTPDSPTQRVSGSVRSDFAPIRHDDPLLSLEKVVDESELEAFDRRVRERLGRGGPDPIVYVGEPKYDGLAVNLLYEEGVLVRAATRGDGFTGEDVTANVRTVRSIPLRIRGGHWPRRLEVRGEVYLPKDAFRKLNRVIEKENGRPFVNARNAAAGSLRQLDPQVTASRPLAFSAYGVGRPLQTGLPEYHSALLVCLREAGFPVTREFQRLVGVGACLTYFRELLGRRDELPFEADGAVFKVDEIREQERLGSVARAPRWAVAFKFPSEEVTTVVEAIDFQVGRTGTLTPVARVTPVFVGGARIAHATLHNMDEIARKDIRVGDAVSLRRAGDVIPEIVRVLNRQDTGRGPPVDWPRNCPVCGAPVERIPGEASIRCSGGLHCTAQRKESLRHFASRAALDIQGLGEKLISQLVETGLVESPADLYRLDVARLSTLERMGPQSAANLVAAIERSKQTTLPRFLYALGMREVGQVTARLLAQSMGSLDALLAAGEDELCRIEGIGPVIGHEIRCFF</sequence>
<evidence type="ECO:0000256" key="11">
    <source>
        <dbReference type="ARBA" id="ARBA00023204"/>
    </source>
</evidence>
<evidence type="ECO:0000256" key="12">
    <source>
        <dbReference type="ARBA" id="ARBA00034005"/>
    </source>
</evidence>
<feature type="domain" description="NAD-dependent DNA ligase N-terminal" evidence="14">
    <location>
        <begin position="5"/>
        <end position="452"/>
    </location>
</feature>
<keyword evidence="9" id="KW-0460">Magnesium</keyword>
<dbReference type="InterPro" id="IPR033136">
    <property type="entry name" value="DNA_ligase_CS"/>
</dbReference>
<dbReference type="GO" id="GO:0046872">
    <property type="term" value="F:metal ion binding"/>
    <property type="evidence" value="ECO:0007669"/>
    <property type="project" value="UniProtKB-KW"/>
</dbReference>
<dbReference type="AlphaFoldDB" id="T1BTE2"/>
<dbReference type="NCBIfam" id="TIGR00575">
    <property type="entry name" value="dnlj"/>
    <property type="match status" value="1"/>
</dbReference>
<evidence type="ECO:0000256" key="2">
    <source>
        <dbReference type="ARBA" id="ARBA00004067"/>
    </source>
</evidence>
<dbReference type="PROSITE" id="PS01056">
    <property type="entry name" value="DNA_LIGASE_N2"/>
    <property type="match status" value="1"/>
</dbReference>
<evidence type="ECO:0000256" key="8">
    <source>
        <dbReference type="ARBA" id="ARBA00022833"/>
    </source>
</evidence>
<dbReference type="InterPro" id="IPR003583">
    <property type="entry name" value="Hlx-hairpin-Hlx_DNA-bd_motif"/>
</dbReference>
<accession>T1BTE2</accession>
<dbReference type="InterPro" id="IPR013839">
    <property type="entry name" value="DNAligase_adenylation"/>
</dbReference>
<feature type="domain" description="Helix-hairpin-helix DNA-binding motif class 1" evidence="13">
    <location>
        <begin position="450"/>
        <end position="469"/>
    </location>
</feature>
<dbReference type="GO" id="GO:0006281">
    <property type="term" value="P:DNA repair"/>
    <property type="evidence" value="ECO:0007669"/>
    <property type="project" value="UniProtKB-KW"/>
</dbReference>
<organism evidence="15">
    <name type="scientific">mine drainage metagenome</name>
    <dbReference type="NCBI Taxonomy" id="410659"/>
    <lineage>
        <taxon>unclassified sequences</taxon>
        <taxon>metagenomes</taxon>
        <taxon>ecological metagenomes</taxon>
    </lineage>
</organism>
<evidence type="ECO:0000256" key="1">
    <source>
        <dbReference type="ARBA" id="ARBA00001946"/>
    </source>
</evidence>
<dbReference type="Pfam" id="PF03119">
    <property type="entry name" value="DNA_ligase_ZBD"/>
    <property type="match status" value="1"/>
</dbReference>
<evidence type="ECO:0000256" key="5">
    <source>
        <dbReference type="ARBA" id="ARBA00022705"/>
    </source>
</evidence>
<dbReference type="PANTHER" id="PTHR23389:SF9">
    <property type="entry name" value="DNA LIGASE"/>
    <property type="match status" value="1"/>
</dbReference>
<dbReference type="SMART" id="SM00278">
    <property type="entry name" value="HhH1"/>
    <property type="match status" value="3"/>
</dbReference>
<dbReference type="GO" id="GO:0003911">
    <property type="term" value="F:DNA ligase (NAD+) activity"/>
    <property type="evidence" value="ECO:0007669"/>
    <property type="project" value="UniProtKB-EC"/>
</dbReference>
<dbReference type="InterPro" id="IPR001679">
    <property type="entry name" value="DNA_ligase"/>
</dbReference>
<dbReference type="SUPFAM" id="SSF56091">
    <property type="entry name" value="DNA ligase/mRNA capping enzyme, catalytic domain"/>
    <property type="match status" value="1"/>
</dbReference>
<dbReference type="GO" id="GO:0003677">
    <property type="term" value="F:DNA binding"/>
    <property type="evidence" value="ECO:0007669"/>
    <property type="project" value="InterPro"/>
</dbReference>
<keyword evidence="4 15" id="KW-0436">Ligase</keyword>
<dbReference type="InterPro" id="IPR012340">
    <property type="entry name" value="NA-bd_OB-fold"/>
</dbReference>
<comment type="catalytic activity">
    <reaction evidence="12">
        <text>NAD(+) + (deoxyribonucleotide)n-3'-hydroxyl + 5'-phospho-(deoxyribonucleotide)m = (deoxyribonucleotide)n+m + AMP + beta-nicotinamide D-nucleotide.</text>
        <dbReference type="EC" id="6.5.1.2"/>
    </reaction>
</comment>
<dbReference type="NCBIfam" id="NF005932">
    <property type="entry name" value="PRK07956.1"/>
    <property type="match status" value="1"/>
</dbReference>
<evidence type="ECO:0000256" key="6">
    <source>
        <dbReference type="ARBA" id="ARBA00022723"/>
    </source>
</evidence>
<evidence type="ECO:0000256" key="10">
    <source>
        <dbReference type="ARBA" id="ARBA00023027"/>
    </source>
</evidence>
<proteinExistence type="inferred from homology"/>
<dbReference type="EC" id="6.5.1.2" evidence="3"/>
<keyword evidence="10" id="KW-0520">NAD</keyword>
<comment type="function">
    <text evidence="2">DNA ligase that catalyzes the formation of phosphodiester linkages between 5'-phosphoryl and 3'-hydroxyl groups in double-stranded DNA using NAD as a coenzyme and as the energy source for the reaction. It is essential for DNA replication and repair of damaged DNA.</text>
</comment>
<dbReference type="FunFam" id="1.10.150.20:FF:000007">
    <property type="entry name" value="DNA ligase"/>
    <property type="match status" value="1"/>
</dbReference>
<keyword evidence="11" id="KW-0234">DNA repair</keyword>
<dbReference type="Pfam" id="PF14520">
    <property type="entry name" value="HHH_5"/>
    <property type="match status" value="1"/>
</dbReference>
<evidence type="ECO:0000256" key="3">
    <source>
        <dbReference type="ARBA" id="ARBA00012722"/>
    </source>
</evidence>
<dbReference type="PANTHER" id="PTHR23389">
    <property type="entry name" value="CHROMOSOME TRANSMISSION FIDELITY FACTOR 18"/>
    <property type="match status" value="1"/>
</dbReference>
<name>T1BTE2_9ZZZZ</name>
<dbReference type="InterPro" id="IPR041663">
    <property type="entry name" value="DisA/LigA_HHH"/>
</dbReference>
<keyword evidence="8" id="KW-0862">Zinc</keyword>
<dbReference type="CDD" id="cd00114">
    <property type="entry name" value="LIGANc"/>
    <property type="match status" value="1"/>
</dbReference>
<protein>
    <recommendedName>
        <fullName evidence="3">DNA ligase (NAD(+))</fullName>
        <ecNumber evidence="3">6.5.1.2</ecNumber>
    </recommendedName>
</protein>
<evidence type="ECO:0000256" key="7">
    <source>
        <dbReference type="ARBA" id="ARBA00022763"/>
    </source>
</evidence>
<keyword evidence="6" id="KW-0479">Metal-binding</keyword>